<organism evidence="2">
    <name type="scientific">Anopheles braziliensis</name>
    <dbReference type="NCBI Taxonomy" id="58242"/>
    <lineage>
        <taxon>Eukaryota</taxon>
        <taxon>Metazoa</taxon>
        <taxon>Ecdysozoa</taxon>
        <taxon>Arthropoda</taxon>
        <taxon>Hexapoda</taxon>
        <taxon>Insecta</taxon>
        <taxon>Pterygota</taxon>
        <taxon>Neoptera</taxon>
        <taxon>Endopterygota</taxon>
        <taxon>Diptera</taxon>
        <taxon>Nematocera</taxon>
        <taxon>Culicoidea</taxon>
        <taxon>Culicidae</taxon>
        <taxon>Anophelinae</taxon>
        <taxon>Anopheles</taxon>
    </lineage>
</organism>
<keyword evidence="1" id="KW-0732">Signal</keyword>
<dbReference type="AlphaFoldDB" id="A0A2M3ZMS4"/>
<feature type="chain" id="PRO_5014597653" evidence="1">
    <location>
        <begin position="21"/>
        <end position="99"/>
    </location>
</feature>
<feature type="signal peptide" evidence="1">
    <location>
        <begin position="1"/>
        <end position="20"/>
    </location>
</feature>
<protein>
    <submittedName>
        <fullName evidence="2">Putative secreted peptide</fullName>
    </submittedName>
</protein>
<reference evidence="2" key="1">
    <citation type="submission" date="2018-01" db="EMBL/GenBank/DDBJ databases">
        <title>An insight into the sialome of Amazonian anophelines.</title>
        <authorList>
            <person name="Ribeiro J.M."/>
            <person name="Scarpassa V."/>
            <person name="Calvo E."/>
        </authorList>
    </citation>
    <scope>NUCLEOTIDE SEQUENCE</scope>
    <source>
        <tissue evidence="2">Salivary glands</tissue>
    </source>
</reference>
<dbReference type="EMBL" id="GGFM01009054">
    <property type="protein sequence ID" value="MBW29805.1"/>
    <property type="molecule type" value="Transcribed_RNA"/>
</dbReference>
<name>A0A2M3ZMS4_9DIPT</name>
<accession>A0A2M3ZMS4</accession>
<evidence type="ECO:0000313" key="2">
    <source>
        <dbReference type="EMBL" id="MBW29805.1"/>
    </source>
</evidence>
<evidence type="ECO:0000256" key="1">
    <source>
        <dbReference type="SAM" id="SignalP"/>
    </source>
</evidence>
<sequence length="99" mass="11062">MVRARAIFLSLTVCTARSLASGVLTRCAFPKNPRYAKVQSRGKQCRRTELNSGANVLRCRRSILQETTGCYGWSVGCPGNILELLANFDWLLLLLLLLF</sequence>
<proteinExistence type="predicted"/>